<comment type="caution">
    <text evidence="2">The sequence shown here is derived from an EMBL/GenBank/DDBJ whole genome shotgun (WGS) entry which is preliminary data.</text>
</comment>
<dbReference type="RefSeq" id="WP_049700046.1">
    <property type="nucleotide sequence ID" value="NZ_JAQDQF010000003.1"/>
</dbReference>
<feature type="transmembrane region" description="Helical" evidence="1">
    <location>
        <begin position="20"/>
        <end position="42"/>
    </location>
</feature>
<feature type="transmembrane region" description="Helical" evidence="1">
    <location>
        <begin position="225"/>
        <end position="247"/>
    </location>
</feature>
<gene>
    <name evidence="2" type="ORF">ABW18_16485</name>
</gene>
<dbReference type="Proteomes" id="UP000037247">
    <property type="component" value="Unassembled WGS sequence"/>
</dbReference>
<name>A0ABR5IA41_9ACTN</name>
<feature type="transmembrane region" description="Helical" evidence="1">
    <location>
        <begin position="194"/>
        <end position="219"/>
    </location>
</feature>
<keyword evidence="3" id="KW-1185">Reference proteome</keyword>
<keyword evidence="1" id="KW-1133">Transmembrane helix</keyword>
<evidence type="ECO:0000256" key="1">
    <source>
        <dbReference type="SAM" id="Phobius"/>
    </source>
</evidence>
<sequence>MRTTDDFRRAWHAIRTSRFAPALVIVVILGIAAALFVGSYTYSTANPKPERVPIAVVGDLPPPQSADVEARLARELGSSVDVRHLPTHAEGVEQLQNQQVFAVVDIDTTARTIDVELSSASGATVAQLLEQSMPRAAAGTGYRVSVRDVNPLQPRDPHGLTIFYMMLAAVIIGFVGAIQLGVHANKLRPWERIGFTALYSLLGGFTICAMIDWIIGALTLPVFEVWLILALTMFTCGMIFTMFSAMFGRWAILPTWAVMVLLGNPSSGGSVAWPLLPRVIATIGGWLPPGASVNALHTAVYFRGHQHVWPFLVLTTWSAVSVAVYLFERRVRGHKTPNAPTSDIGAA</sequence>
<feature type="transmembrane region" description="Helical" evidence="1">
    <location>
        <begin position="162"/>
        <end position="182"/>
    </location>
</feature>
<protein>
    <submittedName>
        <fullName evidence="2">Membrane protein</fullName>
    </submittedName>
</protein>
<feature type="transmembrane region" description="Helical" evidence="1">
    <location>
        <begin position="307"/>
        <end position="327"/>
    </location>
</feature>
<reference evidence="2 3" key="1">
    <citation type="submission" date="2015-05" db="EMBL/GenBank/DDBJ databases">
        <title>Draft genome sequence of the bacterium Gordonia jacobaea a new member of the Gordonia genus.</title>
        <authorList>
            <person name="Jimenez-Galisteo G."/>
            <person name="Dominguez A."/>
            <person name="Munoz E."/>
            <person name="Vinas M."/>
        </authorList>
    </citation>
    <scope>NUCLEOTIDE SEQUENCE [LARGE SCALE GENOMIC DNA]</scope>
    <source>
        <strain evidence="3">mv1</strain>
    </source>
</reference>
<keyword evidence="1" id="KW-0812">Transmembrane</keyword>
<accession>A0ABR5IA41</accession>
<organism evidence="2 3">
    <name type="scientific">Gordonia jacobaea</name>
    <dbReference type="NCBI Taxonomy" id="122202"/>
    <lineage>
        <taxon>Bacteria</taxon>
        <taxon>Bacillati</taxon>
        <taxon>Actinomycetota</taxon>
        <taxon>Actinomycetes</taxon>
        <taxon>Mycobacteriales</taxon>
        <taxon>Gordoniaceae</taxon>
        <taxon>Gordonia</taxon>
    </lineage>
</organism>
<dbReference type="EMBL" id="LDTZ01000019">
    <property type="protein sequence ID" value="KNA90474.1"/>
    <property type="molecule type" value="Genomic_DNA"/>
</dbReference>
<proteinExistence type="predicted"/>
<evidence type="ECO:0000313" key="3">
    <source>
        <dbReference type="Proteomes" id="UP000037247"/>
    </source>
</evidence>
<keyword evidence="1" id="KW-0472">Membrane</keyword>
<evidence type="ECO:0000313" key="2">
    <source>
        <dbReference type="EMBL" id="KNA90474.1"/>
    </source>
</evidence>